<keyword evidence="3" id="KW-1185">Reference proteome</keyword>
<feature type="compositionally biased region" description="Basic residues" evidence="1">
    <location>
        <begin position="68"/>
        <end position="77"/>
    </location>
</feature>
<sequence length="77" mass="8355">MSGDWRTDPRVWRDAGVFTALLEGVIAEADPGRAARTSRVLYTTGINSRIAVQTLAAPDSISPPKPSGRPRRPLRPT</sequence>
<evidence type="ECO:0000256" key="1">
    <source>
        <dbReference type="SAM" id="MobiDB-lite"/>
    </source>
</evidence>
<evidence type="ECO:0000313" key="2">
    <source>
        <dbReference type="EMBL" id="MEU3787917.1"/>
    </source>
</evidence>
<protein>
    <submittedName>
        <fullName evidence="2">Uncharacterized protein</fullName>
    </submittedName>
</protein>
<organism evidence="2 3">
    <name type="scientific">Streptomyces sp. 900129855</name>
    <dbReference type="NCBI Taxonomy" id="3155129"/>
    <lineage>
        <taxon>Bacteria</taxon>
        <taxon>Bacillati</taxon>
        <taxon>Actinomycetota</taxon>
        <taxon>Actinomycetes</taxon>
        <taxon>Kitasatosporales</taxon>
        <taxon>Streptomycetaceae</taxon>
        <taxon>Streptomyces</taxon>
    </lineage>
</organism>
<accession>A0ABV2ZZA8</accession>
<reference evidence="2 3" key="1">
    <citation type="submission" date="2024-06" db="EMBL/GenBank/DDBJ databases">
        <title>The Natural Products Discovery Center: Release of the First 8490 Sequenced Strains for Exploring Actinobacteria Biosynthetic Diversity.</title>
        <authorList>
            <person name="Kalkreuter E."/>
            <person name="Kautsar S.A."/>
            <person name="Yang D."/>
            <person name="Bader C.D."/>
            <person name="Teijaro C.N."/>
            <person name="Fluegel L."/>
            <person name="Davis C.M."/>
            <person name="Simpson J.R."/>
            <person name="Lauterbach L."/>
            <person name="Steele A.D."/>
            <person name="Gui C."/>
            <person name="Meng S."/>
            <person name="Li G."/>
            <person name="Viehrig K."/>
            <person name="Ye F."/>
            <person name="Su P."/>
            <person name="Kiefer A.F."/>
            <person name="Nichols A."/>
            <person name="Cepeda A.J."/>
            <person name="Yan W."/>
            <person name="Fan B."/>
            <person name="Jiang Y."/>
            <person name="Adhikari A."/>
            <person name="Zheng C.-J."/>
            <person name="Schuster L."/>
            <person name="Cowan T.M."/>
            <person name="Smanski M.J."/>
            <person name="Chevrette M.G."/>
            <person name="De Carvalho L.P.S."/>
            <person name="Shen B."/>
        </authorList>
    </citation>
    <scope>NUCLEOTIDE SEQUENCE [LARGE SCALE GENOMIC DNA]</scope>
    <source>
        <strain evidence="2 3">NPDC033843</strain>
    </source>
</reference>
<dbReference type="Proteomes" id="UP001550739">
    <property type="component" value="Unassembled WGS sequence"/>
</dbReference>
<comment type="caution">
    <text evidence="2">The sequence shown here is derived from an EMBL/GenBank/DDBJ whole genome shotgun (WGS) entry which is preliminary data.</text>
</comment>
<feature type="region of interest" description="Disordered" evidence="1">
    <location>
        <begin position="55"/>
        <end position="77"/>
    </location>
</feature>
<dbReference type="EMBL" id="JBEZVE010000059">
    <property type="protein sequence ID" value="MEU3787917.1"/>
    <property type="molecule type" value="Genomic_DNA"/>
</dbReference>
<evidence type="ECO:0000313" key="3">
    <source>
        <dbReference type="Proteomes" id="UP001550739"/>
    </source>
</evidence>
<gene>
    <name evidence="2" type="ORF">AB0E89_46715</name>
</gene>
<dbReference type="RefSeq" id="WP_334573516.1">
    <property type="nucleotide sequence ID" value="NZ_JBEZVE010000059.1"/>
</dbReference>
<name>A0ABV2ZZA8_9ACTN</name>
<proteinExistence type="predicted"/>